<organism evidence="4 5">
    <name type="scientific">Fictibacillus phosphorivorans</name>
    <dbReference type="NCBI Taxonomy" id="1221500"/>
    <lineage>
        <taxon>Bacteria</taxon>
        <taxon>Bacillati</taxon>
        <taxon>Bacillota</taxon>
        <taxon>Bacilli</taxon>
        <taxon>Bacillales</taxon>
        <taxon>Fictibacillaceae</taxon>
        <taxon>Fictibacillus</taxon>
    </lineage>
</organism>
<dbReference type="InterPro" id="IPR001034">
    <property type="entry name" value="DeoR_HTH"/>
</dbReference>
<dbReference type="Pfam" id="PF00455">
    <property type="entry name" value="DeoRC"/>
    <property type="match status" value="1"/>
</dbReference>
<evidence type="ECO:0000256" key="1">
    <source>
        <dbReference type="ARBA" id="ARBA00023015"/>
    </source>
</evidence>
<dbReference type="PROSITE" id="PS51000">
    <property type="entry name" value="HTH_DEOR_2"/>
    <property type="match status" value="1"/>
</dbReference>
<evidence type="ECO:0000313" key="4">
    <source>
        <dbReference type="EMBL" id="ANC76475.1"/>
    </source>
</evidence>
<evidence type="ECO:0000259" key="3">
    <source>
        <dbReference type="PROSITE" id="PS51000"/>
    </source>
</evidence>
<name>A0A161INK8_9BACL</name>
<dbReference type="SMART" id="SM00420">
    <property type="entry name" value="HTH_DEOR"/>
    <property type="match status" value="1"/>
</dbReference>
<dbReference type="SMART" id="SM01134">
    <property type="entry name" value="DeoRC"/>
    <property type="match status" value="1"/>
</dbReference>
<dbReference type="InterPro" id="IPR036390">
    <property type="entry name" value="WH_DNA-bd_sf"/>
</dbReference>
<protein>
    <submittedName>
        <fullName evidence="4">DeoR family transcriptional regulator</fullName>
    </submittedName>
</protein>
<reference evidence="4 5" key="1">
    <citation type="submission" date="2016-04" db="EMBL/GenBank/DDBJ databases">
        <title>Complete genome sequence of Fictibacillus phosphorivorans G25-29, a strain toxic to nematodes.</title>
        <authorList>
            <person name="Zheng Z."/>
        </authorList>
    </citation>
    <scope>NUCLEOTIDE SEQUENCE [LARGE SCALE GENOMIC DNA]</scope>
    <source>
        <strain evidence="4 5">G25-29</strain>
    </source>
</reference>
<dbReference type="STRING" id="1221500.ABE65_006540"/>
<dbReference type="InterPro" id="IPR014036">
    <property type="entry name" value="DeoR-like_C"/>
</dbReference>
<dbReference type="RefSeq" id="WP_066392664.1">
    <property type="nucleotide sequence ID" value="NZ_CP015378.1"/>
</dbReference>
<evidence type="ECO:0000256" key="2">
    <source>
        <dbReference type="ARBA" id="ARBA00023163"/>
    </source>
</evidence>
<dbReference type="InterPro" id="IPR036388">
    <property type="entry name" value="WH-like_DNA-bd_sf"/>
</dbReference>
<dbReference type="GO" id="GO:0003700">
    <property type="term" value="F:DNA-binding transcription factor activity"/>
    <property type="evidence" value="ECO:0007669"/>
    <property type="project" value="InterPro"/>
</dbReference>
<keyword evidence="1" id="KW-0805">Transcription regulation</keyword>
<dbReference type="EMBL" id="CP015378">
    <property type="protein sequence ID" value="ANC76475.1"/>
    <property type="molecule type" value="Genomic_DNA"/>
</dbReference>
<dbReference type="Proteomes" id="UP000076623">
    <property type="component" value="Chromosome"/>
</dbReference>
<proteinExistence type="predicted"/>
<evidence type="ECO:0000313" key="5">
    <source>
        <dbReference type="Proteomes" id="UP000076623"/>
    </source>
</evidence>
<dbReference type="PRINTS" id="PR00037">
    <property type="entry name" value="HTHLACR"/>
</dbReference>
<gene>
    <name evidence="4" type="ORF">ABE65_006540</name>
</gene>
<dbReference type="SUPFAM" id="SSF100950">
    <property type="entry name" value="NagB/RpiA/CoA transferase-like"/>
    <property type="match status" value="1"/>
</dbReference>
<accession>A0A161INK8</accession>
<dbReference type="AlphaFoldDB" id="A0A161INK8"/>
<dbReference type="KEGG" id="fpn:ABE65_006540"/>
<dbReference type="Pfam" id="PF08220">
    <property type="entry name" value="HTH_DeoR"/>
    <property type="match status" value="1"/>
</dbReference>
<dbReference type="SUPFAM" id="SSF46785">
    <property type="entry name" value="Winged helix' DNA-binding domain"/>
    <property type="match status" value="1"/>
</dbReference>
<keyword evidence="2" id="KW-0804">Transcription</keyword>
<dbReference type="PANTHER" id="PTHR30363">
    <property type="entry name" value="HTH-TYPE TRANSCRIPTIONAL REGULATOR SRLR-RELATED"/>
    <property type="match status" value="1"/>
</dbReference>
<feature type="domain" description="HTH deoR-type" evidence="3">
    <location>
        <begin position="3"/>
        <end position="58"/>
    </location>
</feature>
<sequence>MFSEERREKILEVLKNEGRVLAKELSDALQVSIDSIRRDLSSLEDNGLLKRTHGGAIPVTEVNKGPSPNEVRFGEGSKYEKAIAKEAIKYIKENDTIFLSGGGMHHEIVKHLPQYRLTVVTNSLATADALREKDNIDLYMVGGKVKKSGNMTDALVTNLISQYSFDVSFATGGGISERGISTATPEVAAFMSAVEKVSRKVVGVFPHYKIGVNAFAKVGPVTNVDVVITDDDAPRDHLSAIEQQGVSVVIAHSNFSHEQPASKTE</sequence>
<dbReference type="InterPro" id="IPR037171">
    <property type="entry name" value="NagB/RpiA_transferase-like"/>
</dbReference>
<dbReference type="PANTHER" id="PTHR30363:SF51">
    <property type="entry name" value="HTH-TYPE TRANSCRIPTIONAL REPRESSOR GLCR"/>
    <property type="match status" value="1"/>
</dbReference>
<dbReference type="InterPro" id="IPR050313">
    <property type="entry name" value="Carb_Metab_HTH_regulators"/>
</dbReference>
<keyword evidence="5" id="KW-1185">Reference proteome</keyword>
<dbReference type="Gene3D" id="1.10.10.10">
    <property type="entry name" value="Winged helix-like DNA-binding domain superfamily/Winged helix DNA-binding domain"/>
    <property type="match status" value="1"/>
</dbReference>